<organism evidence="3 4">
    <name type="scientific">Phyllosticta citrichinensis</name>
    <dbReference type="NCBI Taxonomy" id="1130410"/>
    <lineage>
        <taxon>Eukaryota</taxon>
        <taxon>Fungi</taxon>
        <taxon>Dikarya</taxon>
        <taxon>Ascomycota</taxon>
        <taxon>Pezizomycotina</taxon>
        <taxon>Dothideomycetes</taxon>
        <taxon>Dothideomycetes incertae sedis</taxon>
        <taxon>Botryosphaeriales</taxon>
        <taxon>Phyllostictaceae</taxon>
        <taxon>Phyllosticta</taxon>
    </lineage>
</organism>
<feature type="transmembrane region" description="Helical" evidence="2">
    <location>
        <begin position="231"/>
        <end position="252"/>
    </location>
</feature>
<keyword evidence="2" id="KW-0812">Transmembrane</keyword>
<name>A0ABR1XL22_9PEZI</name>
<dbReference type="EMBL" id="JBBWUH010000008">
    <property type="protein sequence ID" value="KAK8159445.1"/>
    <property type="molecule type" value="Genomic_DNA"/>
</dbReference>
<dbReference type="InterPro" id="IPR038872">
    <property type="entry name" value="Put_GTT3"/>
</dbReference>
<dbReference type="PANTHER" id="PTHR41807:SF1">
    <property type="entry name" value="GLUTATHIONE TRANSFERASE 3"/>
    <property type="match status" value="1"/>
</dbReference>
<evidence type="ECO:0000313" key="3">
    <source>
        <dbReference type="EMBL" id="KAK8159445.1"/>
    </source>
</evidence>
<feature type="region of interest" description="Disordered" evidence="1">
    <location>
        <begin position="57"/>
        <end position="84"/>
    </location>
</feature>
<proteinExistence type="predicted"/>
<evidence type="ECO:0000256" key="2">
    <source>
        <dbReference type="SAM" id="Phobius"/>
    </source>
</evidence>
<gene>
    <name evidence="3" type="ORF">IWX90DRAFT_300714</name>
</gene>
<protein>
    <submittedName>
        <fullName evidence="3">Uncharacterized protein</fullName>
    </submittedName>
</protein>
<dbReference type="PANTHER" id="PTHR41807">
    <property type="entry name" value="GLUTATHIONE TRANSFERASE 3"/>
    <property type="match status" value="1"/>
</dbReference>
<evidence type="ECO:0000256" key="1">
    <source>
        <dbReference type="SAM" id="MobiDB-lite"/>
    </source>
</evidence>
<reference evidence="3 4" key="1">
    <citation type="journal article" date="2022" name="G3 (Bethesda)">
        <title>Enemy or ally: a genomic approach to elucidate the lifestyle of Phyllosticta citrichinaensis.</title>
        <authorList>
            <person name="Buijs V.A."/>
            <person name="Groenewald J.Z."/>
            <person name="Haridas S."/>
            <person name="LaButti K.M."/>
            <person name="Lipzen A."/>
            <person name="Martin F.M."/>
            <person name="Barry K."/>
            <person name="Grigoriev I.V."/>
            <person name="Crous P.W."/>
            <person name="Seidl M.F."/>
        </authorList>
    </citation>
    <scope>NUCLEOTIDE SEQUENCE [LARGE SCALE GENOMIC DNA]</scope>
    <source>
        <strain evidence="3 4">CBS 129764</strain>
    </source>
</reference>
<keyword evidence="2" id="KW-1133">Transmembrane helix</keyword>
<comment type="caution">
    <text evidence="3">The sequence shown here is derived from an EMBL/GenBank/DDBJ whole genome shotgun (WGS) entry which is preliminary data.</text>
</comment>
<evidence type="ECO:0000313" key="4">
    <source>
        <dbReference type="Proteomes" id="UP001456524"/>
    </source>
</evidence>
<keyword evidence="4" id="KW-1185">Reference proteome</keyword>
<dbReference type="Proteomes" id="UP001456524">
    <property type="component" value="Unassembled WGS sequence"/>
</dbReference>
<feature type="compositionally biased region" description="Basic and acidic residues" evidence="1">
    <location>
        <begin position="68"/>
        <end position="78"/>
    </location>
</feature>
<keyword evidence="2" id="KW-0472">Membrane</keyword>
<accession>A0ABR1XL22</accession>
<sequence>MSSWLQKQRKAELASLAEEAGLTGYEGLLKEELVFALDEHLKDNSTRLNGHSAFAEYYGRNGSPVKRSRADQDVEPRSTRPRRRVTRIKEEVDSDDNNASPLAKIEERTVATRTPRSVQRVAEQIPLPPSPAVVTNVIENQTAVVRNRLGDVWANSGITEKIQLVREALSSVVGVESAVILLEAFYLQKQVLQWQYAFDMPAFDFLGTTSQPVLFPNLFALLTSEFWGPSLLWASTSLFIPLFFGYFFNFTLQSGRSEGANKPSYQADPLSFNVAKALISYLVYSQGVKFAGLVGEFSADVVKDSLPGGTNGILIGAGIGALASIYEAALKR</sequence>